<evidence type="ECO:0000256" key="1">
    <source>
        <dbReference type="SAM" id="MobiDB-lite"/>
    </source>
</evidence>
<evidence type="ECO:0000313" key="3">
    <source>
        <dbReference type="WBParaSite" id="Pan_g16412.t1"/>
    </source>
</evidence>
<dbReference type="Proteomes" id="UP000492821">
    <property type="component" value="Unassembled WGS sequence"/>
</dbReference>
<organism evidence="2 3">
    <name type="scientific">Panagrellus redivivus</name>
    <name type="common">Microworm</name>
    <dbReference type="NCBI Taxonomy" id="6233"/>
    <lineage>
        <taxon>Eukaryota</taxon>
        <taxon>Metazoa</taxon>
        <taxon>Ecdysozoa</taxon>
        <taxon>Nematoda</taxon>
        <taxon>Chromadorea</taxon>
        <taxon>Rhabditida</taxon>
        <taxon>Tylenchina</taxon>
        <taxon>Panagrolaimomorpha</taxon>
        <taxon>Panagrolaimoidea</taxon>
        <taxon>Panagrolaimidae</taxon>
        <taxon>Panagrellus</taxon>
    </lineage>
</organism>
<proteinExistence type="predicted"/>
<name>A0A7E4ZTJ5_PANRE</name>
<feature type="region of interest" description="Disordered" evidence="1">
    <location>
        <begin position="142"/>
        <end position="161"/>
    </location>
</feature>
<accession>A0A7E4ZTJ5</accession>
<keyword evidence="2" id="KW-1185">Reference proteome</keyword>
<reference evidence="2" key="1">
    <citation type="journal article" date="2013" name="Genetics">
        <title>The draft genome and transcriptome of Panagrellus redivivus are shaped by the harsh demands of a free-living lifestyle.</title>
        <authorList>
            <person name="Srinivasan J."/>
            <person name="Dillman A.R."/>
            <person name="Macchietto M.G."/>
            <person name="Heikkinen L."/>
            <person name="Lakso M."/>
            <person name="Fracchia K.M."/>
            <person name="Antoshechkin I."/>
            <person name="Mortazavi A."/>
            <person name="Wong G."/>
            <person name="Sternberg P.W."/>
        </authorList>
    </citation>
    <scope>NUCLEOTIDE SEQUENCE [LARGE SCALE GENOMIC DNA]</scope>
    <source>
        <strain evidence="2">MT8872</strain>
    </source>
</reference>
<reference evidence="3" key="2">
    <citation type="submission" date="2020-10" db="UniProtKB">
        <authorList>
            <consortium name="WormBaseParasite"/>
        </authorList>
    </citation>
    <scope>IDENTIFICATION</scope>
</reference>
<protein>
    <submittedName>
        <fullName evidence="3">DNA-directed RNA polymerase</fullName>
    </submittedName>
</protein>
<sequence length="194" mass="22097">MFENGGPLPPQVISWNHSFFGKDVPWLTFADDGYLEWIVERMARLLWALILVSFENGAISRRRSLLEALKDETKVATKDNWGYPVQKVTPKTLINSNNAIYDVPYITKMSSNVHIVVRMGIKGLQKGSFESNRMDALRQCRSTVHGGSENPKTDPPGRRLHLPGYEKMNNIGFHTVLELMVVLLKNRVDVLKFL</sequence>
<dbReference type="AlphaFoldDB" id="A0A7E4ZTJ5"/>
<evidence type="ECO:0000313" key="2">
    <source>
        <dbReference type="Proteomes" id="UP000492821"/>
    </source>
</evidence>
<dbReference type="WBParaSite" id="Pan_g16412.t1">
    <property type="protein sequence ID" value="Pan_g16412.t1"/>
    <property type="gene ID" value="Pan_g16412"/>
</dbReference>